<dbReference type="AlphaFoldDB" id="A0A9Q1RQN2"/>
<comment type="caution">
    <text evidence="2">The sequence shown here is derived from an EMBL/GenBank/DDBJ whole genome shotgun (WGS) entry which is preliminary data.</text>
</comment>
<accession>A0A9Q1RQN2</accession>
<organism evidence="2 3">
    <name type="scientific">Anisodus acutangulus</name>
    <dbReference type="NCBI Taxonomy" id="402998"/>
    <lineage>
        <taxon>Eukaryota</taxon>
        <taxon>Viridiplantae</taxon>
        <taxon>Streptophyta</taxon>
        <taxon>Embryophyta</taxon>
        <taxon>Tracheophyta</taxon>
        <taxon>Spermatophyta</taxon>
        <taxon>Magnoliopsida</taxon>
        <taxon>eudicotyledons</taxon>
        <taxon>Gunneridae</taxon>
        <taxon>Pentapetalae</taxon>
        <taxon>asterids</taxon>
        <taxon>lamiids</taxon>
        <taxon>Solanales</taxon>
        <taxon>Solanaceae</taxon>
        <taxon>Solanoideae</taxon>
        <taxon>Hyoscyameae</taxon>
        <taxon>Anisodus</taxon>
    </lineage>
</organism>
<evidence type="ECO:0000256" key="1">
    <source>
        <dbReference type="SAM" id="MobiDB-lite"/>
    </source>
</evidence>
<feature type="compositionally biased region" description="Basic and acidic residues" evidence="1">
    <location>
        <begin position="8"/>
        <end position="22"/>
    </location>
</feature>
<keyword evidence="3" id="KW-1185">Reference proteome</keyword>
<feature type="region of interest" description="Disordered" evidence="1">
    <location>
        <begin position="1"/>
        <end position="28"/>
    </location>
</feature>
<dbReference type="Proteomes" id="UP001152561">
    <property type="component" value="Unassembled WGS sequence"/>
</dbReference>
<sequence>MARTKYSAKYDTKSTKSIEKDKSKSKKSVRKVEVVSPFLYPDDAEKSKKYIKNLVNYGDDVPDPNIDVLRRDIGDTSQFRVSMELASGSVYEDQVEDQDLGGRAKETCNHCGHGPNVIANRVTSIEDELVAIHKLLETKSRRHSKCVSSSLMVLVDDASCKTLPLIDPARVHNDDGPSSPLHVQVDDASCKILPTDVLAQIHDEDDIEEFVDVAQNGYESANEEVV</sequence>
<evidence type="ECO:0000313" key="2">
    <source>
        <dbReference type="EMBL" id="KAJ8567914.1"/>
    </source>
</evidence>
<gene>
    <name evidence="2" type="ORF">K7X08_020636</name>
</gene>
<name>A0A9Q1RQN2_9SOLA</name>
<protein>
    <submittedName>
        <fullName evidence="2">Uncharacterized protein</fullName>
    </submittedName>
</protein>
<proteinExistence type="predicted"/>
<reference evidence="3" key="1">
    <citation type="journal article" date="2023" name="Proc. Natl. Acad. Sci. U.S.A.">
        <title>Genomic and structural basis for evolution of tropane alkaloid biosynthesis.</title>
        <authorList>
            <person name="Wanga Y.-J."/>
            <person name="Taina T."/>
            <person name="Yua J.-Y."/>
            <person name="Lia J."/>
            <person name="Xua B."/>
            <person name="Chenc J."/>
            <person name="D'Auriad J.C."/>
            <person name="Huanga J.-P."/>
            <person name="Huanga S.-X."/>
        </authorList>
    </citation>
    <scope>NUCLEOTIDE SEQUENCE [LARGE SCALE GENOMIC DNA]</scope>
    <source>
        <strain evidence="3">cv. KIB-2019</strain>
    </source>
</reference>
<evidence type="ECO:0000313" key="3">
    <source>
        <dbReference type="Proteomes" id="UP001152561"/>
    </source>
</evidence>
<dbReference type="EMBL" id="JAJAGQ010000003">
    <property type="protein sequence ID" value="KAJ8567914.1"/>
    <property type="molecule type" value="Genomic_DNA"/>
</dbReference>